<accession>C9RCI9</accession>
<gene>
    <name evidence="1" type="ordered locus">Adeg_0825</name>
</gene>
<dbReference type="KEGG" id="adg:Adeg_0825"/>
<dbReference type="Proteomes" id="UP000002620">
    <property type="component" value="Chromosome"/>
</dbReference>
<sequence length="448" mass="52204">MIRKFLESLRKFIEEICCVAHERGIPFPKRPWRKYRAEVENGRLDIRFVETDWKPDLSAFSERTVGLNTEESRVFGDLIEIIERSEKLSRVFLTDNAGNPLPKELDKRQIKYWVLSRLLPIIRLYFSEVGSFDFSSRVFSRVCDRLEREIEQFPRCERILLCPLVGVHVAEGCCFQLEDDLRIRSLSQEEIEELFNECVPYYPGPNFSTVIEVRRIIEAFNAISFPLEDSRRIECLVTALRLLSGERVFVPFQVEKNLGVLKIPFEKASFMSLEQRIVPVPGRLYILNERDRAEVEEMYRCMSEFLLDSKSGKIDLDTKLKRRVALALRKYSECLDQTSHEWKLIASWTALEALFSPSDQSELSFRLALRAATFLGQKEVYQKLKNSYRIRCKIVHGRSSSEDEVKSAVTETEEVLSQVLRKILQEPESYTPDQLEEKLLQNLTAGCT</sequence>
<organism evidence="1 2">
    <name type="scientific">Ammonifex degensii (strain DSM 10501 / KC4)</name>
    <dbReference type="NCBI Taxonomy" id="429009"/>
    <lineage>
        <taxon>Bacteria</taxon>
        <taxon>Bacillati</taxon>
        <taxon>Bacillota</taxon>
        <taxon>Clostridia</taxon>
        <taxon>Thermoanaerobacterales</taxon>
        <taxon>Thermoanaerobacteraceae</taxon>
        <taxon>Ammonifex</taxon>
    </lineage>
</organism>
<reference evidence="1 2" key="1">
    <citation type="submission" date="2009-10" db="EMBL/GenBank/DDBJ databases">
        <title>Complete sequence of chromosome of Ammonifex degensii KC4.</title>
        <authorList>
            <consortium name="US DOE Joint Genome Institute"/>
            <person name="Kerfeld C."/>
            <person name="Goodner B."/>
            <person name="Huber H."/>
            <person name="Stetter K."/>
            <person name="Lucas S."/>
            <person name="Copeland A."/>
            <person name="Lapidus A."/>
            <person name="Glavina del Rio T."/>
            <person name="Dalin E."/>
            <person name="Tice H."/>
            <person name="Bruce D."/>
            <person name="Goodwin L."/>
            <person name="Pitluck S."/>
            <person name="Saunders E."/>
            <person name="Brettin T."/>
            <person name="Detter J.C."/>
            <person name="Han C."/>
            <person name="Larimer F."/>
            <person name="Land M."/>
            <person name="Hauser L."/>
            <person name="Kyrpides N."/>
            <person name="Ovchinnikova G."/>
            <person name="Richardson P."/>
        </authorList>
    </citation>
    <scope>NUCLEOTIDE SEQUENCE [LARGE SCALE GENOMIC DNA]</scope>
    <source>
        <strain evidence="2">DSM 10501 / KC4</strain>
    </source>
</reference>
<dbReference type="STRING" id="429009.Adeg_0825"/>
<evidence type="ECO:0000313" key="2">
    <source>
        <dbReference type="Proteomes" id="UP000002620"/>
    </source>
</evidence>
<dbReference type="EMBL" id="CP001785">
    <property type="protein sequence ID" value="ACX51966.1"/>
    <property type="molecule type" value="Genomic_DNA"/>
</dbReference>
<proteinExistence type="predicted"/>
<dbReference type="OrthoDB" id="9801824at2"/>
<protein>
    <submittedName>
        <fullName evidence="1">Uncharacterized protein</fullName>
    </submittedName>
</protein>
<dbReference type="AlphaFoldDB" id="C9RCI9"/>
<evidence type="ECO:0000313" key="1">
    <source>
        <dbReference type="EMBL" id="ACX51966.1"/>
    </source>
</evidence>
<name>C9RCI9_AMMDK</name>
<dbReference type="eggNOG" id="ENOG5033NNN">
    <property type="taxonomic scope" value="Bacteria"/>
</dbReference>
<keyword evidence="2" id="KW-1185">Reference proteome</keyword>
<dbReference type="HOGENOM" id="CLU_610650_0_0_9"/>
<dbReference type="RefSeq" id="WP_015738843.1">
    <property type="nucleotide sequence ID" value="NC_013385.1"/>
</dbReference>